<accession>A0AAN4UMR0</accession>
<proteinExistence type="predicted"/>
<organism evidence="7 10">
    <name type="scientific">Allgaiera indica</name>
    <dbReference type="NCBI Taxonomy" id="765699"/>
    <lineage>
        <taxon>Bacteria</taxon>
        <taxon>Pseudomonadati</taxon>
        <taxon>Pseudomonadota</taxon>
        <taxon>Alphaproteobacteria</taxon>
        <taxon>Rhodobacterales</taxon>
        <taxon>Paracoccaceae</taxon>
        <taxon>Allgaiera</taxon>
    </lineage>
</organism>
<dbReference type="Proteomes" id="UP000199541">
    <property type="component" value="Unassembled WGS sequence"/>
</dbReference>
<evidence type="ECO:0000256" key="2">
    <source>
        <dbReference type="ARBA" id="ARBA00022692"/>
    </source>
</evidence>
<keyword evidence="9" id="KW-1185">Reference proteome</keyword>
<dbReference type="PANTHER" id="PTHR36985">
    <property type="entry name" value="TRANSLOCATION AND ASSEMBLY MODULE SUBUNIT TAMB"/>
    <property type="match status" value="1"/>
</dbReference>
<reference evidence="7" key="3">
    <citation type="submission" date="2023-06" db="EMBL/GenBank/DDBJ databases">
        <authorList>
            <person name="Sun Q."/>
            <person name="Zhou Y."/>
        </authorList>
    </citation>
    <scope>NUCLEOTIDE SEQUENCE</scope>
    <source>
        <strain evidence="7">CGMCC 1.10859</strain>
    </source>
</reference>
<evidence type="ECO:0000256" key="4">
    <source>
        <dbReference type="ARBA" id="ARBA00023136"/>
    </source>
</evidence>
<evidence type="ECO:0000256" key="5">
    <source>
        <dbReference type="SAM" id="SignalP"/>
    </source>
</evidence>
<dbReference type="PANTHER" id="PTHR36985:SF1">
    <property type="entry name" value="TRANSLOCATION AND ASSEMBLY MODULE SUBUNIT TAMB"/>
    <property type="match status" value="1"/>
</dbReference>
<sequence>MRRLGTLLATIALPALAFGAAKDDGQGYLTQLLEKNLSSAGRVVHITGFEGALSSKASLKTLTIADSKGVWITLKGVTLDWSRLALLQGKVEVNQLTADEIDMPRPAITEPRKAPPQAAAPGFSLPQLPVSVSIGKIEAKKVVLGATVLGQPAVVKVSGSAQLAGGSGKAKIDLQRIDGKTGQILLDTSYANSSGQLAVTLKVEEAAGGIVTTALGLPDAPALALNVDGKGPIDDFDAKISLATDNQPRLSGNVVLKGEKGPDGKLTNHFTADLGGDIAPLFAPQYQRFFGPNVKLQVAGARLPSGQVRVSKLDLKARQIALQGQVDIGADGMPSRIDLTGRLAAQDGGPVLLPLPGGATRVDHADLSLRYNAATGDGWKGTARIAGLSRPGMALADATLTGQGRIAKLNPQDKARGIDGTLTLQGSGMSPADPALAAALGGTVNLTTQFHYVPGEPLQLPQFSLSGADYGLSGKAEISGLDKAMQISGQASATSSDIARFSALARRKLSGSAKAQISGTFALLAGTFNLGGSVDGTDLTIGVPQIDALMKGNSHVGFSVSRDTSGLTLQSLQINARSLNVSAEGTVNTHAADIRANLSFGDIAQLGPGYGGSLDARLALTQQGTTRSIALRGAGKNLRLGQKIADRLLRGQTDFNIAAHQTGAAIGVDKIDLHNPQLSLSALPRTNGSDVLAVRARLADLAQLASGFPGPVSAEGTVTPAAKDFAVDLAMRGPGGIDALLKGRLARDLSSADLKASGSARAELINPLIAPRSVSGPVRFDLALHGPPKLGSLSGRLDFANGRIAAPVLGISATNAGLNASFTGGQARIAGQMDVGGGTVKLSGPVSLLPPYDSDIAVALNRVGLKDPELFATRASGALTLKGPLTGGAAIAGRVALSKTEIRVPSTGLGGSDTIPQGLVQKGASAPVLATLKRAGLGAKPGATTAAAAAAAPLRRPFRMNLTISAPEQLFVRGRGLDAELGGQIALTGTSSDIIPIGSFDLKRGRLDILGKRLDLTEGSLRLQGRFVPYVHLVASSTSNGVTSIVTVDGVATDPKITFSSSPALPQEEVLSQLLFGQGLSKISPFQAAQLAAAVATLAGKGGEGIVSKLRRSFGLDNLDIQTDAQGQTSVKLGKYISRRLYTDVTVGQNGTSQVDLNLNVTKSVTLKGSAASTGNTGIGVYYQRDY</sequence>
<feature type="signal peptide" evidence="5">
    <location>
        <begin position="1"/>
        <end position="17"/>
    </location>
</feature>
<protein>
    <submittedName>
        <fullName evidence="8">Autotransporter secretion inner membrane protein TamB</fullName>
    </submittedName>
    <submittedName>
        <fullName evidence="7">Translocation/assembly module TamB</fullName>
    </submittedName>
</protein>
<evidence type="ECO:0000313" key="8">
    <source>
        <dbReference type="EMBL" id="SDW48321.1"/>
    </source>
</evidence>
<dbReference type="InterPro" id="IPR007452">
    <property type="entry name" value="TamB_C"/>
</dbReference>
<dbReference type="Pfam" id="PF04357">
    <property type="entry name" value="TamB"/>
    <property type="match status" value="1"/>
</dbReference>
<comment type="subcellular location">
    <subcellularLocation>
        <location evidence="1">Membrane</location>
        <topology evidence="1">Single-pass membrane protein</topology>
    </subcellularLocation>
</comment>
<dbReference type="EMBL" id="BNAB01000001">
    <property type="protein sequence ID" value="GHD98382.1"/>
    <property type="molecule type" value="Genomic_DNA"/>
</dbReference>
<keyword evidence="2" id="KW-0812">Transmembrane</keyword>
<name>A0AAN4UMR0_9RHOB</name>
<dbReference type="AlphaFoldDB" id="A0AAN4UMR0"/>
<dbReference type="RefSeq" id="WP_035842533.1">
    <property type="nucleotide sequence ID" value="NZ_BNAB01000001.1"/>
</dbReference>
<feature type="domain" description="Translocation and assembly module TamB C-terminal" evidence="6">
    <location>
        <begin position="833"/>
        <end position="1187"/>
    </location>
</feature>
<evidence type="ECO:0000256" key="3">
    <source>
        <dbReference type="ARBA" id="ARBA00022989"/>
    </source>
</evidence>
<evidence type="ECO:0000259" key="6">
    <source>
        <dbReference type="Pfam" id="PF04357"/>
    </source>
</evidence>
<evidence type="ECO:0000313" key="9">
    <source>
        <dbReference type="Proteomes" id="UP000199541"/>
    </source>
</evidence>
<evidence type="ECO:0000256" key="1">
    <source>
        <dbReference type="ARBA" id="ARBA00004167"/>
    </source>
</evidence>
<dbReference type="Proteomes" id="UP000634647">
    <property type="component" value="Unassembled WGS sequence"/>
</dbReference>
<keyword evidence="5" id="KW-0732">Signal</keyword>
<evidence type="ECO:0000313" key="7">
    <source>
        <dbReference type="EMBL" id="GHD98382.1"/>
    </source>
</evidence>
<reference evidence="7" key="1">
    <citation type="journal article" date="2014" name="Int. J. Syst. Evol. Microbiol.">
        <title>Complete genome sequence of Corynebacterium casei LMG S-19264T (=DSM 44701T), isolated from a smear-ripened cheese.</title>
        <authorList>
            <consortium name="US DOE Joint Genome Institute (JGI-PGF)"/>
            <person name="Walter F."/>
            <person name="Albersmeier A."/>
            <person name="Kalinowski J."/>
            <person name="Ruckert C."/>
        </authorList>
    </citation>
    <scope>NUCLEOTIDE SEQUENCE</scope>
    <source>
        <strain evidence="7">CGMCC 1.10859</strain>
    </source>
</reference>
<dbReference type="EMBL" id="FNOB01000004">
    <property type="protein sequence ID" value="SDW48321.1"/>
    <property type="molecule type" value="Genomic_DNA"/>
</dbReference>
<dbReference type="GO" id="GO:0005886">
    <property type="term" value="C:plasma membrane"/>
    <property type="evidence" value="ECO:0007669"/>
    <property type="project" value="InterPro"/>
</dbReference>
<keyword evidence="4" id="KW-0472">Membrane</keyword>
<dbReference type="GO" id="GO:0009306">
    <property type="term" value="P:protein secretion"/>
    <property type="evidence" value="ECO:0007669"/>
    <property type="project" value="InterPro"/>
</dbReference>
<gene>
    <name evidence="7" type="ORF">GCM10008024_01670</name>
    <name evidence="8" type="ORF">SAMN05444006_10447</name>
</gene>
<evidence type="ECO:0000313" key="10">
    <source>
        <dbReference type="Proteomes" id="UP000634647"/>
    </source>
</evidence>
<reference evidence="8 9" key="2">
    <citation type="submission" date="2016-10" db="EMBL/GenBank/DDBJ databases">
        <authorList>
            <person name="Varghese N."/>
            <person name="Submissions S."/>
        </authorList>
    </citation>
    <scope>NUCLEOTIDE SEQUENCE [LARGE SCALE GENOMIC DNA]</scope>
    <source>
        <strain evidence="8 9">DSM 24802</strain>
    </source>
</reference>
<feature type="chain" id="PRO_5043025621" evidence="5">
    <location>
        <begin position="18"/>
        <end position="1187"/>
    </location>
</feature>
<keyword evidence="3" id="KW-1133">Transmembrane helix</keyword>
<comment type="caution">
    <text evidence="7">The sequence shown here is derived from an EMBL/GenBank/DDBJ whole genome shotgun (WGS) entry which is preliminary data.</text>
</comment>